<evidence type="ECO:0000256" key="1">
    <source>
        <dbReference type="SAM" id="MobiDB-lite"/>
    </source>
</evidence>
<feature type="transmembrane region" description="Helical" evidence="2">
    <location>
        <begin position="269"/>
        <end position="289"/>
    </location>
</feature>
<evidence type="ECO:0000313" key="3">
    <source>
        <dbReference type="EMBL" id="PMD05373.1"/>
    </source>
</evidence>
<feature type="region of interest" description="Disordered" evidence="1">
    <location>
        <begin position="406"/>
        <end position="699"/>
    </location>
</feature>
<feature type="transmembrane region" description="Helical" evidence="2">
    <location>
        <begin position="229"/>
        <end position="249"/>
    </location>
</feature>
<evidence type="ECO:0000313" key="4">
    <source>
        <dbReference type="Proteomes" id="UP000235598"/>
    </source>
</evidence>
<keyword evidence="2" id="KW-0472">Membrane</keyword>
<feature type="compositionally biased region" description="Low complexity" evidence="1">
    <location>
        <begin position="11"/>
        <end position="20"/>
    </location>
</feature>
<feature type="compositionally biased region" description="Low complexity" evidence="1">
    <location>
        <begin position="712"/>
        <end position="734"/>
    </location>
</feature>
<dbReference type="EMBL" id="PNHK01000002">
    <property type="protein sequence ID" value="PMD05373.1"/>
    <property type="molecule type" value="Genomic_DNA"/>
</dbReference>
<feature type="compositionally biased region" description="Polar residues" evidence="1">
    <location>
        <begin position="605"/>
        <end position="625"/>
    </location>
</feature>
<evidence type="ECO:0000256" key="2">
    <source>
        <dbReference type="SAM" id="Phobius"/>
    </source>
</evidence>
<keyword evidence="2" id="KW-1133">Transmembrane helix</keyword>
<sequence>MSHPNPSSPWGAPGHGQQPGVPQPGGQPGGAQPGAHPGQPQSGAQPGGVQNPGSTPVASYSGGQYGQPGGQAGQYGGQPGGQYPGGQSGQSAPGQESGYAGSPWGASGSGPQHGGEHGGAWQAQGSAPQEAGYGSAPQQPGYGSAPQQAGYGSAPQHPGQPNPGQGGQPGYGSAPQQPGYGSAPQQAGGFGGPNPGVPMPETVGKKAKGPKKPKAPGAGLIGPLTLRDILLLVAGLFALVALATPGFAVRVQGISGNAEWFVQRWSASTIGYVVLGVLPILAAAVLTLVNKLTGSIRLIGSLSVDQLISVLASVAFAMNFVWLATMAVSFHVGSVFGFLAAIIAFVAGTLTVIPVFGKEFAYRAATDAHPKARPYSKSGAAQGPVVGAQGGPNAQVAHVAQPGITGQEQGAGQAHGVGQAQAGPQPAGGFGSQPGSHFAPDQGSQPGSEFAPGQGSQPASQPGAGADESASQPASGPSQPWAQPSGQQVTAGGGAGYGAGHGAFAPQNDSQSAGAQPGQAQHDGQAGQGETPGQPWAQQSQPGEQTSQPWAQNGGQPNQPGDHGQQGQGDKGQSGQGQKDEDTFYTSDDEQAYLGRHSAKEPRYAQNQPTQAFMTGGKENQTSDQPGGPWAQSAATSGSAVGESHKTDASQNTDASQEADEPQKADQSEAAAKSKDASEADGAEGAGSRSAGAAAGVAGAGVAAGVAGVAGAAGASDATGTTGAAGATGATGDAQPQNPWAKPGAPTEAGREHEVANTSGAGANAQADAPREPDARGDAASRVADDNEPTQYFRPYEYSEQGFEPVDGSGDQRAGGHVAGQDGHGAGQAGGHVAGQDAGQDAGYGAHNVAPEDQETQLAHAVQPQQGNEAQAPVSEPFWFAVPEPRPAVDETTGETVFMVTPGEWFLAQEDRGTSYVVHNSAQQEGILHNVSDVILP</sequence>
<feature type="compositionally biased region" description="Gly residues" evidence="1">
    <location>
        <begin position="822"/>
        <end position="833"/>
    </location>
</feature>
<feature type="compositionally biased region" description="Low complexity" evidence="1">
    <location>
        <begin position="89"/>
        <end position="106"/>
    </location>
</feature>
<reference evidence="3 4" key="1">
    <citation type="submission" date="2017-09" db="EMBL/GenBank/DDBJ databases">
        <title>Bacterial strain isolated from the female urinary microbiota.</title>
        <authorList>
            <person name="Thomas-White K."/>
            <person name="Kumar N."/>
            <person name="Forster S."/>
            <person name="Putonti C."/>
            <person name="Lawley T."/>
            <person name="Wolfe A.J."/>
        </authorList>
    </citation>
    <scope>NUCLEOTIDE SEQUENCE [LARGE SCALE GENOMIC DNA]</scope>
    <source>
        <strain evidence="3 4">UMB1301</strain>
    </source>
</reference>
<dbReference type="Proteomes" id="UP000235598">
    <property type="component" value="Unassembled WGS sequence"/>
</dbReference>
<feature type="compositionally biased region" description="Low complexity" evidence="1">
    <location>
        <begin position="33"/>
        <end position="49"/>
    </location>
</feature>
<protein>
    <submittedName>
        <fullName evidence="3">Uncharacterized protein</fullName>
    </submittedName>
</protein>
<feature type="transmembrane region" description="Helical" evidence="2">
    <location>
        <begin position="310"/>
        <end position="330"/>
    </location>
</feature>
<feature type="transmembrane region" description="Helical" evidence="2">
    <location>
        <begin position="336"/>
        <end position="356"/>
    </location>
</feature>
<comment type="caution">
    <text evidence="3">The sequence shown here is derived from an EMBL/GenBank/DDBJ whole genome shotgun (WGS) entry which is preliminary data.</text>
</comment>
<feature type="compositionally biased region" description="Polar residues" evidence="1">
    <location>
        <begin position="536"/>
        <end position="551"/>
    </location>
</feature>
<feature type="region of interest" description="Disordered" evidence="1">
    <location>
        <begin position="372"/>
        <end position="392"/>
    </location>
</feature>
<organism evidence="3 4">
    <name type="scientific">Brevibacterium paucivorans</name>
    <dbReference type="NCBI Taxonomy" id="170994"/>
    <lineage>
        <taxon>Bacteria</taxon>
        <taxon>Bacillati</taxon>
        <taxon>Actinomycetota</taxon>
        <taxon>Actinomycetes</taxon>
        <taxon>Micrococcales</taxon>
        <taxon>Brevibacteriaceae</taxon>
        <taxon>Brevibacterium</taxon>
    </lineage>
</organism>
<feature type="compositionally biased region" description="Gly residues" evidence="1">
    <location>
        <begin position="491"/>
        <end position="501"/>
    </location>
</feature>
<feature type="region of interest" description="Disordered" evidence="1">
    <location>
        <begin position="1"/>
        <end position="217"/>
    </location>
</feature>
<feature type="compositionally biased region" description="Low complexity" evidence="1">
    <location>
        <begin position="502"/>
        <end position="529"/>
    </location>
</feature>
<accession>A0A2N6VMX4</accession>
<feature type="compositionally biased region" description="Gly residues" evidence="1">
    <location>
        <begin position="63"/>
        <end position="88"/>
    </location>
</feature>
<keyword evidence="2" id="KW-0812">Transmembrane</keyword>
<dbReference type="OrthoDB" id="5079801at2"/>
<feature type="compositionally biased region" description="Basic residues" evidence="1">
    <location>
        <begin position="205"/>
        <end position="214"/>
    </location>
</feature>
<proteinExistence type="predicted"/>
<feature type="compositionally biased region" description="Basic and acidic residues" evidence="1">
    <location>
        <begin position="769"/>
        <end position="785"/>
    </location>
</feature>
<feature type="compositionally biased region" description="Low complexity" evidence="1">
    <location>
        <begin position="834"/>
        <end position="847"/>
    </location>
</feature>
<gene>
    <name evidence="3" type="ORF">CJ199_04930</name>
</gene>
<feature type="compositionally biased region" description="Low complexity" evidence="1">
    <location>
        <begin position="552"/>
        <end position="563"/>
    </location>
</feature>
<feature type="compositionally biased region" description="Basic and acidic residues" evidence="1">
    <location>
        <begin position="661"/>
        <end position="678"/>
    </location>
</feature>
<dbReference type="AlphaFoldDB" id="A0A2N6VMX4"/>
<feature type="compositionally biased region" description="Low complexity" evidence="1">
    <location>
        <begin position="406"/>
        <end position="425"/>
    </location>
</feature>
<name>A0A2N6VMX4_9MICO</name>
<feature type="region of interest" description="Disordered" evidence="1">
    <location>
        <begin position="712"/>
        <end position="872"/>
    </location>
</feature>
<feature type="compositionally biased region" description="Gly residues" evidence="1">
    <location>
        <begin position="564"/>
        <end position="575"/>
    </location>
</feature>
<dbReference type="RefSeq" id="WP_102238408.1">
    <property type="nucleotide sequence ID" value="NZ_PNHK01000002.1"/>
</dbReference>
<feature type="compositionally biased region" description="Low complexity" evidence="1">
    <location>
        <begin position="686"/>
        <end position="699"/>
    </location>
</feature>
<feature type="compositionally biased region" description="Low complexity" evidence="1">
    <location>
        <begin position="469"/>
        <end position="488"/>
    </location>
</feature>